<name>A0AAX4HKD1_9BACT</name>
<dbReference type="Gene3D" id="2.170.120.30">
    <property type="match status" value="2"/>
</dbReference>
<keyword evidence="2" id="KW-1185">Reference proteome</keyword>
<organism evidence="1 2">
    <name type="scientific">Peredibacter starrii</name>
    <dbReference type="NCBI Taxonomy" id="28202"/>
    <lineage>
        <taxon>Bacteria</taxon>
        <taxon>Pseudomonadati</taxon>
        <taxon>Bdellovibrionota</taxon>
        <taxon>Bacteriovoracia</taxon>
        <taxon>Bacteriovoracales</taxon>
        <taxon>Bacteriovoracaceae</taxon>
        <taxon>Peredibacter</taxon>
    </lineage>
</organism>
<dbReference type="Gene3D" id="2.170.120.40">
    <property type="entry name" value="YbbR-like domain"/>
    <property type="match status" value="1"/>
</dbReference>
<evidence type="ECO:0000313" key="1">
    <source>
        <dbReference type="EMBL" id="WPU63704.1"/>
    </source>
</evidence>
<sequence>MKMRNRMKKHSLKFISIFLSLFLWVYVLNSEKVKFEKTVTLEYILPVDMMFAAKPQHEVTFMIEGPRAFVRTVAEREDRLVIDLNRANARKQLNFTVDINPAQLNLPFGMVVERVLPRRLPIKLEKKASKIVPLKLQFAGHLPEKLSLSNTVLEPAEVEVYGPRSLITKLKEIPIKPVELESLTGLNQVPVEVALPDERLTLTSGYDIKFSYQLKAASANFTLKDLPIKFLSHSRKINSSVKTASVKLLVPDKIIKNRSNVSSTIQVWADIPDDARGRLEVPLKVVLPPSIHLLEISPKTIIVNIQ</sequence>
<dbReference type="AlphaFoldDB" id="A0AAX4HKD1"/>
<protein>
    <submittedName>
        <fullName evidence="1">CdaR family protein</fullName>
    </submittedName>
</protein>
<evidence type="ECO:0000313" key="2">
    <source>
        <dbReference type="Proteomes" id="UP001324634"/>
    </source>
</evidence>
<dbReference type="Proteomes" id="UP001324634">
    <property type="component" value="Chromosome"/>
</dbReference>
<dbReference type="KEGG" id="psti:SOO65_13495"/>
<dbReference type="InterPro" id="IPR012505">
    <property type="entry name" value="YbbR"/>
</dbReference>
<accession>A0AAX4HKD1</accession>
<reference evidence="1 2" key="1">
    <citation type="submission" date="2023-11" db="EMBL/GenBank/DDBJ databases">
        <title>Peredibacter starrii A3.12.</title>
        <authorList>
            <person name="Mitchell R.J."/>
        </authorList>
    </citation>
    <scope>NUCLEOTIDE SEQUENCE [LARGE SCALE GENOMIC DNA]</scope>
    <source>
        <strain evidence="1 2">A3.12</strain>
    </source>
</reference>
<dbReference type="InterPro" id="IPR053154">
    <property type="entry name" value="c-di-AMP_regulator"/>
</dbReference>
<gene>
    <name evidence="1" type="ORF">SOO65_13495</name>
</gene>
<dbReference type="PANTHER" id="PTHR37804:SF1">
    <property type="entry name" value="CDAA REGULATORY PROTEIN CDAR"/>
    <property type="match status" value="1"/>
</dbReference>
<dbReference type="EMBL" id="CP139487">
    <property type="protein sequence ID" value="WPU63704.1"/>
    <property type="molecule type" value="Genomic_DNA"/>
</dbReference>
<proteinExistence type="predicted"/>
<dbReference type="RefSeq" id="WP_321390901.1">
    <property type="nucleotide sequence ID" value="NZ_CP139487.1"/>
</dbReference>
<dbReference type="Pfam" id="PF07949">
    <property type="entry name" value="YbbR"/>
    <property type="match status" value="1"/>
</dbReference>
<dbReference type="PANTHER" id="PTHR37804">
    <property type="entry name" value="CDAA REGULATORY PROTEIN CDAR"/>
    <property type="match status" value="1"/>
</dbReference>